<comment type="caution">
    <text evidence="3">The sequence shown here is derived from an EMBL/GenBank/DDBJ whole genome shotgun (WGS) entry which is preliminary data.</text>
</comment>
<feature type="compositionally biased region" description="Acidic residues" evidence="1">
    <location>
        <begin position="128"/>
        <end position="143"/>
    </location>
</feature>
<sequence>MQIDNGNCKLGAMSKAGWADIRSRFFAATGLLHTTDQFSNKFRNLKHEWKFCNVLLYGGTGLGRDNDGNPVADDEWWKKHAVGHKYWMEFRNGYPPYLDEMDKMFEHVAVDGSTSFVPAASTPIEVPSSDEEEGDEEVEEEEEHFTPISTSTPRSNTSKRASSTSTTARSPSKRTKSPAVRSADSNMTRHNELMSDRNEILQNLWAKREEREEAARTEHRMRVAKVYKLAAELGVSAQATPDLFRGVMRVCEADNRMKLFFQGCYYITNFKPEQ</sequence>
<dbReference type="PANTHER" id="PTHR47069">
    <property type="match status" value="1"/>
</dbReference>
<dbReference type="AlphaFoldDB" id="A0A3L6RNS5"/>
<feature type="domain" description="Myb/SANT-like" evidence="2">
    <location>
        <begin position="2"/>
        <end position="80"/>
    </location>
</feature>
<feature type="compositionally biased region" description="Low complexity" evidence="1">
    <location>
        <begin position="154"/>
        <end position="170"/>
    </location>
</feature>
<dbReference type="STRING" id="4540.A0A3L6RNS5"/>
<dbReference type="EMBL" id="PQIB02000007">
    <property type="protein sequence ID" value="RLN07379.1"/>
    <property type="molecule type" value="Genomic_DNA"/>
</dbReference>
<protein>
    <recommendedName>
        <fullName evidence="2">Myb/SANT-like domain-containing protein</fullName>
    </recommendedName>
</protein>
<gene>
    <name evidence="3" type="ORF">C2845_PM11G05680</name>
</gene>
<feature type="region of interest" description="Disordered" evidence="1">
    <location>
        <begin position="116"/>
        <end position="193"/>
    </location>
</feature>
<evidence type="ECO:0000259" key="2">
    <source>
        <dbReference type="Pfam" id="PF12776"/>
    </source>
</evidence>
<dbReference type="InterPro" id="IPR024752">
    <property type="entry name" value="Myb/SANT-like_dom"/>
</dbReference>
<dbReference type="Proteomes" id="UP000275267">
    <property type="component" value="Unassembled WGS sequence"/>
</dbReference>
<dbReference type="PANTHER" id="PTHR47069:SF11">
    <property type="entry name" value="OS04G0275550 PROTEIN"/>
    <property type="match status" value="1"/>
</dbReference>
<name>A0A3L6RNS5_PANMI</name>
<keyword evidence="4" id="KW-1185">Reference proteome</keyword>
<evidence type="ECO:0000256" key="1">
    <source>
        <dbReference type="SAM" id="MobiDB-lite"/>
    </source>
</evidence>
<evidence type="ECO:0000313" key="3">
    <source>
        <dbReference type="EMBL" id="RLN07379.1"/>
    </source>
</evidence>
<reference evidence="4" key="1">
    <citation type="journal article" date="2019" name="Nat. Commun.">
        <title>The genome of broomcorn millet.</title>
        <authorList>
            <person name="Zou C."/>
            <person name="Miki D."/>
            <person name="Li D."/>
            <person name="Tang Q."/>
            <person name="Xiao L."/>
            <person name="Rajput S."/>
            <person name="Deng P."/>
            <person name="Jia W."/>
            <person name="Huang R."/>
            <person name="Zhang M."/>
            <person name="Sun Y."/>
            <person name="Hu J."/>
            <person name="Fu X."/>
            <person name="Schnable P.S."/>
            <person name="Li F."/>
            <person name="Zhang H."/>
            <person name="Feng B."/>
            <person name="Zhu X."/>
            <person name="Liu R."/>
            <person name="Schnable J.C."/>
            <person name="Zhu J.-K."/>
            <person name="Zhang H."/>
        </authorList>
    </citation>
    <scope>NUCLEOTIDE SEQUENCE [LARGE SCALE GENOMIC DNA]</scope>
</reference>
<dbReference type="OrthoDB" id="683117at2759"/>
<dbReference type="Pfam" id="PF12776">
    <property type="entry name" value="Myb_DNA-bind_3"/>
    <property type="match status" value="1"/>
</dbReference>
<accession>A0A3L6RNS5</accession>
<organism evidence="3 4">
    <name type="scientific">Panicum miliaceum</name>
    <name type="common">Proso millet</name>
    <name type="synonym">Broomcorn millet</name>
    <dbReference type="NCBI Taxonomy" id="4540"/>
    <lineage>
        <taxon>Eukaryota</taxon>
        <taxon>Viridiplantae</taxon>
        <taxon>Streptophyta</taxon>
        <taxon>Embryophyta</taxon>
        <taxon>Tracheophyta</taxon>
        <taxon>Spermatophyta</taxon>
        <taxon>Magnoliopsida</taxon>
        <taxon>Liliopsida</taxon>
        <taxon>Poales</taxon>
        <taxon>Poaceae</taxon>
        <taxon>PACMAD clade</taxon>
        <taxon>Panicoideae</taxon>
        <taxon>Panicodae</taxon>
        <taxon>Paniceae</taxon>
        <taxon>Panicinae</taxon>
        <taxon>Panicum</taxon>
        <taxon>Panicum sect. Panicum</taxon>
    </lineage>
</organism>
<proteinExistence type="predicted"/>
<evidence type="ECO:0000313" key="4">
    <source>
        <dbReference type="Proteomes" id="UP000275267"/>
    </source>
</evidence>